<dbReference type="Gene3D" id="3.40.50.1970">
    <property type="match status" value="1"/>
</dbReference>
<dbReference type="GO" id="GO:0046872">
    <property type="term" value="F:metal ion binding"/>
    <property type="evidence" value="ECO:0007669"/>
    <property type="project" value="UniProtKB-KW"/>
</dbReference>
<evidence type="ECO:0000259" key="12">
    <source>
        <dbReference type="Pfam" id="PF00465"/>
    </source>
</evidence>
<feature type="domain" description="Alcohol dehydrogenase iron-type/glycerol dehydrogenase GldA" evidence="12">
    <location>
        <begin position="8"/>
        <end position="155"/>
    </location>
</feature>
<feature type="binding site" evidence="9">
    <location>
        <position position="272"/>
    </location>
    <ligand>
        <name>glycerol</name>
        <dbReference type="ChEBI" id="CHEBI:17754"/>
    </ligand>
</feature>
<dbReference type="InterPro" id="IPR001670">
    <property type="entry name" value="ADH_Fe/GldA"/>
</dbReference>
<feature type="binding site" evidence="11">
    <location>
        <position position="37"/>
    </location>
    <ligand>
        <name>NAD(+)</name>
        <dbReference type="ChEBI" id="CHEBI:57540"/>
    </ligand>
</feature>
<feature type="binding site" evidence="11">
    <location>
        <position position="133"/>
    </location>
    <ligand>
        <name>NAD(+)</name>
        <dbReference type="ChEBI" id="CHEBI:57540"/>
    </ligand>
</feature>
<dbReference type="AlphaFoldDB" id="A0A7X9UAR5"/>
<dbReference type="SUPFAM" id="SSF56796">
    <property type="entry name" value="Dehydroquinate synthase-like"/>
    <property type="match status" value="1"/>
</dbReference>
<keyword evidence="4 11" id="KW-0520">NAD</keyword>
<dbReference type="EC" id="1.1.1.6" evidence="6"/>
<evidence type="ECO:0000313" key="14">
    <source>
        <dbReference type="Proteomes" id="UP000546970"/>
    </source>
</evidence>
<evidence type="ECO:0000256" key="6">
    <source>
        <dbReference type="ARBA" id="ARBA00039147"/>
    </source>
</evidence>
<dbReference type="NCBIfam" id="NF006941">
    <property type="entry name" value="PRK09423.1"/>
    <property type="match status" value="1"/>
</dbReference>
<keyword evidence="2 9" id="KW-0479">Metal-binding</keyword>
<feature type="binding site" evidence="11">
    <location>
        <position position="127"/>
    </location>
    <ligand>
        <name>NAD(+)</name>
        <dbReference type="ChEBI" id="CHEBI:57540"/>
    </ligand>
</feature>
<feature type="binding site" evidence="9">
    <location>
        <position position="173"/>
    </location>
    <ligand>
        <name>glycerol</name>
        <dbReference type="ChEBI" id="CHEBI:17754"/>
    </ligand>
</feature>
<keyword evidence="9" id="KW-0862">Zinc</keyword>
<dbReference type="PANTHER" id="PTHR43616:SF5">
    <property type="entry name" value="GLYCEROL DEHYDROGENASE 1"/>
    <property type="match status" value="1"/>
</dbReference>
<keyword evidence="3" id="KW-0560">Oxidoreductase</keyword>
<feature type="binding site" evidence="11">
    <location>
        <begin position="118"/>
        <end position="121"/>
    </location>
    <ligand>
        <name>NAD(+)</name>
        <dbReference type="ChEBI" id="CHEBI:57540"/>
    </ligand>
</feature>
<evidence type="ECO:0000256" key="1">
    <source>
        <dbReference type="ARBA" id="ARBA00007358"/>
    </source>
</evidence>
<evidence type="ECO:0000256" key="2">
    <source>
        <dbReference type="ARBA" id="ARBA00022723"/>
    </source>
</evidence>
<evidence type="ECO:0000256" key="5">
    <source>
        <dbReference type="ARBA" id="ARBA00037918"/>
    </source>
</evidence>
<dbReference type="PIRSF" id="PIRSF000112">
    <property type="entry name" value="Glycerol_dehydrogenase"/>
    <property type="match status" value="1"/>
</dbReference>
<comment type="pathway">
    <text evidence="5">Polyol metabolism; glycerol fermentation; glycerone phosphate from glycerol (oxidative route): step 1/2.</text>
</comment>
<evidence type="ECO:0000256" key="9">
    <source>
        <dbReference type="PIRSR" id="PIRSR000112-1"/>
    </source>
</evidence>
<feature type="binding site" evidence="11">
    <location>
        <position position="129"/>
    </location>
    <ligand>
        <name>NAD(+)</name>
        <dbReference type="ChEBI" id="CHEBI:57540"/>
    </ligand>
</feature>
<feature type="binding site" evidence="9">
    <location>
        <position position="256"/>
    </location>
    <ligand>
        <name>glycerol</name>
        <dbReference type="ChEBI" id="CHEBI:17754"/>
    </ligand>
</feature>
<evidence type="ECO:0000256" key="4">
    <source>
        <dbReference type="ARBA" id="ARBA00023027"/>
    </source>
</evidence>
<keyword evidence="14" id="KW-1185">Reference proteome</keyword>
<comment type="similarity">
    <text evidence="1">Belongs to the iron-containing alcohol dehydrogenase family.</text>
</comment>
<accession>A0A7X9UAR5</accession>
<evidence type="ECO:0000256" key="11">
    <source>
        <dbReference type="PIRSR" id="PIRSR000112-3"/>
    </source>
</evidence>
<protein>
    <recommendedName>
        <fullName evidence="7">Glycerol dehydrogenase</fullName>
        <ecNumber evidence="6">1.1.1.6</ecNumber>
    </recommendedName>
</protein>
<dbReference type="CDD" id="cd08170">
    <property type="entry name" value="GlyDH"/>
    <property type="match status" value="1"/>
</dbReference>
<dbReference type="Pfam" id="PF00465">
    <property type="entry name" value="Fe-ADH"/>
    <property type="match status" value="1"/>
</dbReference>
<proteinExistence type="inferred from homology"/>
<sequence length="362" mass="37109">MPVVFGAPGRYVQGPGELGHLGACVARLGRRAFIVLDPGTDGRVGQTVDDSFSACEGVSKPVFRVYDGPCSERACRGLARACAQLKCDCVVGMGGGKMLDIAKAVAHYAGLSLCVAPTVASSDAPCSALSVLYDDGGSFDKYLHLDRTPDLVVVDSAVIAHAPAHLLVAGMGDALATYFEARACRESDGENELAGASGVAATALARSCFEVLMADGLQAKADVEAGELTSAVERVIECNILCSGIGFESGGLSLAHAVANGIAALKGVRVAHGLAVTYGLSVQFAAAAALTGKPLGDDEARALAFCHAAGLPTCLADLGLEALPKEDLHSVAVRALSCTRNIGNVPYALDEDALERFLRMAS</sequence>
<dbReference type="Gene3D" id="1.20.1090.10">
    <property type="entry name" value="Dehydroquinate synthase-like - alpha domain"/>
    <property type="match status" value="1"/>
</dbReference>
<evidence type="ECO:0000313" key="13">
    <source>
        <dbReference type="EMBL" id="NMF55074.1"/>
    </source>
</evidence>
<evidence type="ECO:0000256" key="3">
    <source>
        <dbReference type="ARBA" id="ARBA00023002"/>
    </source>
</evidence>
<dbReference type="EMBL" id="JABBCP010000001">
    <property type="protein sequence ID" value="NMF55074.1"/>
    <property type="molecule type" value="Genomic_DNA"/>
</dbReference>
<comment type="catalytic activity">
    <reaction evidence="8">
        <text>glycerol + NAD(+) = dihydroxyacetone + NADH + H(+)</text>
        <dbReference type="Rhea" id="RHEA:13769"/>
        <dbReference type="ChEBI" id="CHEBI:15378"/>
        <dbReference type="ChEBI" id="CHEBI:16016"/>
        <dbReference type="ChEBI" id="CHEBI:17754"/>
        <dbReference type="ChEBI" id="CHEBI:57540"/>
        <dbReference type="ChEBI" id="CHEBI:57945"/>
        <dbReference type="EC" id="1.1.1.6"/>
    </reaction>
</comment>
<feature type="binding site" evidence="11">
    <location>
        <begin position="96"/>
        <end position="100"/>
    </location>
    <ligand>
        <name>NAD(+)</name>
        <dbReference type="ChEBI" id="CHEBI:57540"/>
    </ligand>
</feature>
<evidence type="ECO:0000256" key="7">
    <source>
        <dbReference type="ARBA" id="ARBA00040132"/>
    </source>
</evidence>
<comment type="caution">
    <text evidence="13">The sequence shown here is derived from an EMBL/GenBank/DDBJ whole genome shotgun (WGS) entry which is preliminary data.</text>
</comment>
<name>A0A7X9UAR5_9ACTN</name>
<feature type="binding site" evidence="10">
    <location>
        <position position="123"/>
    </location>
    <ligand>
        <name>glycerol</name>
        <dbReference type="ChEBI" id="CHEBI:17754"/>
    </ligand>
</feature>
<organism evidence="13 14">
    <name type="scientific">Collinsella acetigenes</name>
    <dbReference type="NCBI Taxonomy" id="2713419"/>
    <lineage>
        <taxon>Bacteria</taxon>
        <taxon>Bacillati</taxon>
        <taxon>Actinomycetota</taxon>
        <taxon>Coriobacteriia</taxon>
        <taxon>Coriobacteriales</taxon>
        <taxon>Coriobacteriaceae</taxon>
        <taxon>Collinsella</taxon>
    </lineage>
</organism>
<comment type="cofactor">
    <cofactor evidence="9">
        <name>Zn(2+)</name>
        <dbReference type="ChEBI" id="CHEBI:29105"/>
    </cofactor>
    <text evidence="9">Binds 1 zinc ion per subunit.</text>
</comment>
<gene>
    <name evidence="13" type="ORF">HF320_01825</name>
</gene>
<evidence type="ECO:0000256" key="8">
    <source>
        <dbReference type="ARBA" id="ARBA00049006"/>
    </source>
</evidence>
<dbReference type="Proteomes" id="UP000546970">
    <property type="component" value="Unassembled WGS sequence"/>
</dbReference>
<dbReference type="InterPro" id="IPR018211">
    <property type="entry name" value="ADH_Fe_CS"/>
</dbReference>
<evidence type="ECO:0000256" key="10">
    <source>
        <dbReference type="PIRSR" id="PIRSR000112-2"/>
    </source>
</evidence>
<dbReference type="PANTHER" id="PTHR43616">
    <property type="entry name" value="GLYCEROL DEHYDROGENASE"/>
    <property type="match status" value="1"/>
</dbReference>
<dbReference type="PROSITE" id="PS00913">
    <property type="entry name" value="ADH_IRON_1"/>
    <property type="match status" value="1"/>
</dbReference>
<reference evidence="13 14" key="1">
    <citation type="submission" date="2020-04" db="EMBL/GenBank/DDBJ databases">
        <title>Collinsella sp. KGMB02528 nov., an anaerobic actinobacterium isolated from human feces.</title>
        <authorList>
            <person name="Han K.-I."/>
            <person name="Eom M.K."/>
            <person name="Kim J.-S."/>
            <person name="Lee K.C."/>
            <person name="Suh M.K."/>
            <person name="Park S.-H."/>
            <person name="Lee J.H."/>
            <person name="Kang S.W."/>
            <person name="Park J.-E."/>
            <person name="Oh B.S."/>
            <person name="Yu S.Y."/>
            <person name="Choi S.-H."/>
            <person name="Lee D.H."/>
            <person name="Yoon H."/>
            <person name="Kim B.-Y."/>
            <person name="Lee J.H."/>
            <person name="Lee J.-S."/>
        </authorList>
    </citation>
    <scope>NUCLEOTIDE SEQUENCE [LARGE SCALE GENOMIC DNA]</scope>
    <source>
        <strain evidence="13 14">KGMB02528</strain>
    </source>
</reference>
<dbReference type="RefSeq" id="WP_169276808.1">
    <property type="nucleotide sequence ID" value="NZ_JABBCP010000001.1"/>
</dbReference>
<dbReference type="GO" id="GO:0008888">
    <property type="term" value="F:glycerol dehydrogenase (NAD+) activity"/>
    <property type="evidence" value="ECO:0007669"/>
    <property type="project" value="UniProtKB-EC"/>
</dbReference>
<dbReference type="InterPro" id="IPR016205">
    <property type="entry name" value="Glycerol_DH"/>
</dbReference>